<keyword evidence="3" id="KW-1185">Reference proteome</keyword>
<accession>A0A7D9EYH8</accession>
<feature type="region of interest" description="Disordered" evidence="1">
    <location>
        <begin position="92"/>
        <end position="121"/>
    </location>
</feature>
<evidence type="ECO:0000256" key="1">
    <source>
        <dbReference type="SAM" id="MobiDB-lite"/>
    </source>
</evidence>
<evidence type="ECO:0000313" key="2">
    <source>
        <dbReference type="EMBL" id="CAB4020610.1"/>
    </source>
</evidence>
<proteinExistence type="predicted"/>
<feature type="compositionally biased region" description="Basic and acidic residues" evidence="1">
    <location>
        <begin position="255"/>
        <end position="269"/>
    </location>
</feature>
<feature type="compositionally biased region" description="Basic and acidic residues" evidence="1">
    <location>
        <begin position="226"/>
        <end position="243"/>
    </location>
</feature>
<reference evidence="2" key="1">
    <citation type="submission" date="2020-04" db="EMBL/GenBank/DDBJ databases">
        <authorList>
            <person name="Alioto T."/>
            <person name="Alioto T."/>
            <person name="Gomez Garrido J."/>
        </authorList>
    </citation>
    <scope>NUCLEOTIDE SEQUENCE</scope>
    <source>
        <strain evidence="2">A484AB</strain>
    </source>
</reference>
<feature type="region of interest" description="Disordered" evidence="1">
    <location>
        <begin position="213"/>
        <end position="269"/>
    </location>
</feature>
<evidence type="ECO:0000313" key="3">
    <source>
        <dbReference type="Proteomes" id="UP001152795"/>
    </source>
</evidence>
<dbReference type="Proteomes" id="UP001152795">
    <property type="component" value="Unassembled WGS sequence"/>
</dbReference>
<protein>
    <submittedName>
        <fullName evidence="2">Uncharacterized protein</fullName>
    </submittedName>
</protein>
<comment type="caution">
    <text evidence="2">The sequence shown here is derived from an EMBL/GenBank/DDBJ whole genome shotgun (WGS) entry which is preliminary data.</text>
</comment>
<organism evidence="2 3">
    <name type="scientific">Paramuricea clavata</name>
    <name type="common">Red gorgonian</name>
    <name type="synonym">Violescent sea-whip</name>
    <dbReference type="NCBI Taxonomy" id="317549"/>
    <lineage>
        <taxon>Eukaryota</taxon>
        <taxon>Metazoa</taxon>
        <taxon>Cnidaria</taxon>
        <taxon>Anthozoa</taxon>
        <taxon>Octocorallia</taxon>
        <taxon>Malacalcyonacea</taxon>
        <taxon>Plexauridae</taxon>
        <taxon>Paramuricea</taxon>
    </lineage>
</organism>
<dbReference type="AlphaFoldDB" id="A0A7D9EYH8"/>
<name>A0A7D9EYH8_PARCT</name>
<gene>
    <name evidence="2" type="ORF">PACLA_8A003441</name>
</gene>
<dbReference type="EMBL" id="CACRXK020011044">
    <property type="protein sequence ID" value="CAB4020610.1"/>
    <property type="molecule type" value="Genomic_DNA"/>
</dbReference>
<sequence length="329" mass="37263">MRWGVAWTFLSDVVTKYPPKKKRKNKPLQLSFSPNTVCPNETFSEITNIDQLISRISERFKEILNELQIQVLSESAGEAKTTKLHCHATHNTWANQRRKRREAAGKLRSSKQPSVNHASDLPLESCLTDNTLMKSPETVTMSELDHAETIESGQKNLSTANETSQIETNLPLVLTNKNSNGEIIKVQDSRVVTCLNCASEKGELLTNTTIKHRAAPEGKTQNNETLKSDNKDAKLQTNTEDKISSLSTGVKKRKTSADTSKHRQKFLKPDDNNKSEEFFLEFVVILGAKPDDVMSGSLSQMFLQMEWMNGQDRNSMYQLFQYFQNRFSS</sequence>